<accession>A0A0F7SF30</accession>
<dbReference type="EMBL" id="LN483167">
    <property type="protein sequence ID" value="CDZ96690.1"/>
    <property type="molecule type" value="Genomic_DNA"/>
</dbReference>
<proteinExistence type="predicted"/>
<dbReference type="AlphaFoldDB" id="A0A0F7SF30"/>
<evidence type="ECO:0000256" key="1">
    <source>
        <dbReference type="SAM" id="MobiDB-lite"/>
    </source>
</evidence>
<feature type="compositionally biased region" description="Polar residues" evidence="1">
    <location>
        <begin position="32"/>
        <end position="49"/>
    </location>
</feature>
<evidence type="ECO:0000313" key="2">
    <source>
        <dbReference type="EMBL" id="CDZ96690.1"/>
    </source>
</evidence>
<protein>
    <submittedName>
        <fullName evidence="2">Uncharacterized protein</fullName>
    </submittedName>
</protein>
<feature type="region of interest" description="Disordered" evidence="1">
    <location>
        <begin position="81"/>
        <end position="103"/>
    </location>
</feature>
<sequence>MFPQTEADKHYAIVQAELMQLIPLGASAPSADHQSGSNGKPGSSLSSIRPSYAEVESTSPFTPALTFSKKLEQGDAFNEEDFDESDYSDDGEDMPQTPWVPQAPLHSDRDFFLSFQPLAPLSIPRPVSWASDFPSLNNQTFENNFLGLRLDLPHSITAEAQSSTQTRLSNRPRVSTVPVESNAIPERAPSHVYRSWSDLETTSQPDLKNNDSHKMDKHVRPS</sequence>
<feature type="compositionally biased region" description="Polar residues" evidence="1">
    <location>
        <begin position="160"/>
        <end position="173"/>
    </location>
</feature>
<feature type="region of interest" description="Disordered" evidence="1">
    <location>
        <begin position="160"/>
        <end position="222"/>
    </location>
</feature>
<name>A0A0F7SF30_PHARH</name>
<organism evidence="2">
    <name type="scientific">Phaffia rhodozyma</name>
    <name type="common">Yeast</name>
    <name type="synonym">Xanthophyllomyces dendrorhous</name>
    <dbReference type="NCBI Taxonomy" id="264483"/>
    <lineage>
        <taxon>Eukaryota</taxon>
        <taxon>Fungi</taxon>
        <taxon>Dikarya</taxon>
        <taxon>Basidiomycota</taxon>
        <taxon>Agaricomycotina</taxon>
        <taxon>Tremellomycetes</taxon>
        <taxon>Cystofilobasidiales</taxon>
        <taxon>Mrakiaceae</taxon>
        <taxon>Phaffia</taxon>
    </lineage>
</organism>
<feature type="compositionally biased region" description="Polar residues" evidence="1">
    <location>
        <begin position="198"/>
        <end position="207"/>
    </location>
</feature>
<reference evidence="2" key="1">
    <citation type="submission" date="2014-08" db="EMBL/GenBank/DDBJ databases">
        <authorList>
            <person name="Sharma Rahul"/>
            <person name="Thines Marco"/>
        </authorList>
    </citation>
    <scope>NUCLEOTIDE SEQUENCE</scope>
</reference>
<feature type="compositionally biased region" description="Acidic residues" evidence="1">
    <location>
        <begin position="81"/>
        <end position="93"/>
    </location>
</feature>
<feature type="region of interest" description="Disordered" evidence="1">
    <location>
        <begin position="27"/>
        <end position="59"/>
    </location>
</feature>